<evidence type="ECO:0000256" key="2">
    <source>
        <dbReference type="ARBA" id="ARBA00019069"/>
    </source>
</evidence>
<dbReference type="Gene3D" id="3.40.1390.30">
    <property type="entry name" value="NIF3 (NGG1p interacting factor 3)-like"/>
    <property type="match status" value="2"/>
</dbReference>
<dbReference type="FunFam" id="3.40.1390.30:FF:000001">
    <property type="entry name" value="GTP cyclohydrolase 1 type 2"/>
    <property type="match status" value="1"/>
</dbReference>
<dbReference type="OrthoDB" id="284782at2759"/>
<dbReference type="PANTHER" id="PTHR13799:SF14">
    <property type="entry name" value="GTP CYCLOHYDROLASE 1 TYPE 2 HOMOLOG"/>
    <property type="match status" value="1"/>
</dbReference>
<feature type="binding site" evidence="4">
    <location>
        <position position="105"/>
    </location>
    <ligand>
        <name>a divalent metal cation</name>
        <dbReference type="ChEBI" id="CHEBI:60240"/>
        <label>1</label>
    </ligand>
</feature>
<dbReference type="AlphaFoldDB" id="A0A7R8WTU2"/>
<dbReference type="EMBL" id="OB694026">
    <property type="protein sequence ID" value="CAD7237944.1"/>
    <property type="molecule type" value="Genomic_DNA"/>
</dbReference>
<evidence type="ECO:0000256" key="4">
    <source>
        <dbReference type="PIRSR" id="PIRSR602678-1"/>
    </source>
</evidence>
<gene>
    <name evidence="5" type="ORF">CTOB1V02_LOCUS15759</name>
</gene>
<feature type="binding site" evidence="4">
    <location>
        <position position="230"/>
    </location>
    <ligand>
        <name>a divalent metal cation</name>
        <dbReference type="ChEBI" id="CHEBI:60240"/>
        <label>1</label>
    </ligand>
</feature>
<sequence length="276" mass="29660">MKPTLALLLEIIETLAPSSLAEGWDNVGLLVGARSRPCTSVLVGLDPTIELLEEAIEKGSDTVITHHPAIFKALSNIDTDSPNGRFLEKAFSGKINVIACHTNLDAAQGGINDHLAQSLGLQEIAPLQHSQASELPAIARIGHYPQALEQKEFLARVFHILELDYVAATDNLPNRIQTVAVCGGSGSDFAEAALEKGADVYLTGEIKHSTAIWARQAGLALIDGTHYATEKAGMSHFAKRFSAAAKEHGLKIEISNTTKETPPFVQLSRGRNDQKK</sequence>
<dbReference type="NCBIfam" id="TIGR00486">
    <property type="entry name" value="YbgI_SA1388"/>
    <property type="match status" value="1"/>
</dbReference>
<dbReference type="GO" id="GO:0005737">
    <property type="term" value="C:cytoplasm"/>
    <property type="evidence" value="ECO:0007669"/>
    <property type="project" value="TreeGrafter"/>
</dbReference>
<comment type="similarity">
    <text evidence="1">Belongs to the GTP cyclohydrolase I type 2/NIF3 family.</text>
</comment>
<protein>
    <recommendedName>
        <fullName evidence="2">NIF3-like protein 1</fullName>
    </recommendedName>
</protein>
<reference evidence="5" key="1">
    <citation type="submission" date="2020-11" db="EMBL/GenBank/DDBJ databases">
        <authorList>
            <person name="Tran Van P."/>
        </authorList>
    </citation>
    <scope>NUCLEOTIDE SEQUENCE</scope>
</reference>
<dbReference type="PANTHER" id="PTHR13799">
    <property type="entry name" value="NGG1 INTERACTING FACTOR 3"/>
    <property type="match status" value="1"/>
</dbReference>
<evidence type="ECO:0000313" key="5">
    <source>
        <dbReference type="EMBL" id="CAD7237944.1"/>
    </source>
</evidence>
<organism evidence="5">
    <name type="scientific">Cyprideis torosa</name>
    <dbReference type="NCBI Taxonomy" id="163714"/>
    <lineage>
        <taxon>Eukaryota</taxon>
        <taxon>Metazoa</taxon>
        <taxon>Ecdysozoa</taxon>
        <taxon>Arthropoda</taxon>
        <taxon>Crustacea</taxon>
        <taxon>Oligostraca</taxon>
        <taxon>Ostracoda</taxon>
        <taxon>Podocopa</taxon>
        <taxon>Podocopida</taxon>
        <taxon>Cytherocopina</taxon>
        <taxon>Cytheroidea</taxon>
        <taxon>Cytherideidae</taxon>
        <taxon>Cyprideis</taxon>
    </lineage>
</organism>
<feature type="binding site" evidence="4">
    <location>
        <position position="67"/>
    </location>
    <ligand>
        <name>a divalent metal cation</name>
        <dbReference type="ChEBI" id="CHEBI:60240"/>
        <label>1</label>
    </ligand>
</feature>
<keyword evidence="3 4" id="KW-0479">Metal-binding</keyword>
<evidence type="ECO:0000256" key="3">
    <source>
        <dbReference type="ARBA" id="ARBA00022723"/>
    </source>
</evidence>
<dbReference type="InterPro" id="IPR036069">
    <property type="entry name" value="DUF34/NIF3_sf"/>
</dbReference>
<proteinExistence type="inferred from homology"/>
<feature type="binding site" evidence="4">
    <location>
        <position position="66"/>
    </location>
    <ligand>
        <name>a divalent metal cation</name>
        <dbReference type="ChEBI" id="CHEBI:60240"/>
        <label>1</label>
    </ligand>
</feature>
<evidence type="ECO:0000256" key="1">
    <source>
        <dbReference type="ARBA" id="ARBA00006964"/>
    </source>
</evidence>
<accession>A0A7R8WTU2</accession>
<dbReference type="GO" id="GO:0046872">
    <property type="term" value="F:metal ion binding"/>
    <property type="evidence" value="ECO:0007669"/>
    <property type="project" value="UniProtKB-KW"/>
</dbReference>
<dbReference type="InterPro" id="IPR002678">
    <property type="entry name" value="DUF34/NIF3"/>
</dbReference>
<dbReference type="Pfam" id="PF01784">
    <property type="entry name" value="DUF34_NIF3"/>
    <property type="match status" value="1"/>
</dbReference>
<feature type="binding site" evidence="4">
    <location>
        <position position="226"/>
    </location>
    <ligand>
        <name>a divalent metal cation</name>
        <dbReference type="ChEBI" id="CHEBI:60240"/>
        <label>1</label>
    </ligand>
</feature>
<dbReference type="SUPFAM" id="SSF102705">
    <property type="entry name" value="NIF3 (NGG1p interacting factor 3)-like"/>
    <property type="match status" value="1"/>
</dbReference>
<name>A0A7R8WTU2_9CRUS</name>